<comment type="caution">
    <text evidence="2">The sequence shown here is derived from an EMBL/GenBank/DDBJ whole genome shotgun (WGS) entry which is preliminary data.</text>
</comment>
<evidence type="ECO:0000313" key="3">
    <source>
        <dbReference type="Proteomes" id="UP001454489"/>
    </source>
</evidence>
<dbReference type="EMBL" id="JBBMEX010000014">
    <property type="protein sequence ID" value="MEQ2558648.1"/>
    <property type="molecule type" value="Genomic_DNA"/>
</dbReference>
<feature type="transmembrane region" description="Helical" evidence="1">
    <location>
        <begin position="50"/>
        <end position="74"/>
    </location>
</feature>
<keyword evidence="1" id="KW-0472">Membrane</keyword>
<keyword evidence="1" id="KW-1133">Transmembrane helix</keyword>
<feature type="transmembrane region" description="Helical" evidence="1">
    <location>
        <begin position="135"/>
        <end position="153"/>
    </location>
</feature>
<dbReference type="Proteomes" id="UP001454489">
    <property type="component" value="Unassembled WGS sequence"/>
</dbReference>
<name>A0ABV1HG05_9FIRM</name>
<gene>
    <name evidence="2" type="ORF">WMO43_12325</name>
</gene>
<feature type="transmembrane region" description="Helical" evidence="1">
    <location>
        <begin position="86"/>
        <end position="104"/>
    </location>
</feature>
<feature type="transmembrane region" description="Helical" evidence="1">
    <location>
        <begin position="184"/>
        <end position="201"/>
    </location>
</feature>
<reference evidence="2 3" key="1">
    <citation type="submission" date="2024-03" db="EMBL/GenBank/DDBJ databases">
        <title>Human intestinal bacterial collection.</title>
        <authorList>
            <person name="Pauvert C."/>
            <person name="Hitch T.C.A."/>
            <person name="Clavel T."/>
        </authorList>
    </citation>
    <scope>NUCLEOTIDE SEQUENCE [LARGE SCALE GENOMIC DNA]</scope>
    <source>
        <strain evidence="2 3">CLA-AA-H185</strain>
    </source>
</reference>
<accession>A0ABV1HG05</accession>
<keyword evidence="1" id="KW-0812">Transmembrane</keyword>
<feature type="transmembrane region" description="Helical" evidence="1">
    <location>
        <begin position="160"/>
        <end position="178"/>
    </location>
</feature>
<protein>
    <submittedName>
        <fullName evidence="2">Phosphatidic acid phosphatase</fullName>
    </submittedName>
</protein>
<organism evidence="2 3">
    <name type="scientific">Maccoyibacter intestinihominis</name>
    <dbReference type="NCBI Taxonomy" id="3133499"/>
    <lineage>
        <taxon>Bacteria</taxon>
        <taxon>Bacillati</taxon>
        <taxon>Bacillota</taxon>
        <taxon>Clostridia</taxon>
        <taxon>Lachnospirales</taxon>
        <taxon>Lachnospiraceae</taxon>
        <taxon>Maccoyibacter</taxon>
    </lineage>
</organism>
<sequence>MRKWIEKILPGYSVLPLILAVSINMLVYFGTSQLRDYLTFHTITTALDEWIPFVAPFILFYVLAYIQWIANYLLVAREGKEFCYRIVYGDVAAKVICLLFFLFFPTTLARPEVTGSGFCNDLVRFIYRMDAPVNLFPSIHCLESWCCIHAAFAMKKPPKWYRYATTVMALGVFASTLFVKQHVLVDVFGGIIVYEIGYYIAGRTITFLNKKKELQKE</sequence>
<keyword evidence="3" id="KW-1185">Reference proteome</keyword>
<proteinExistence type="predicted"/>
<feature type="transmembrane region" description="Helical" evidence="1">
    <location>
        <begin position="12"/>
        <end position="30"/>
    </location>
</feature>
<evidence type="ECO:0000313" key="2">
    <source>
        <dbReference type="EMBL" id="MEQ2558648.1"/>
    </source>
</evidence>
<evidence type="ECO:0000256" key="1">
    <source>
        <dbReference type="SAM" id="Phobius"/>
    </source>
</evidence>
<dbReference type="RefSeq" id="WP_353531411.1">
    <property type="nucleotide sequence ID" value="NZ_JBBMEX010000014.1"/>
</dbReference>